<dbReference type="Proteomes" id="UP000821865">
    <property type="component" value="Chromosome 10"/>
</dbReference>
<reference evidence="1" key="1">
    <citation type="submission" date="2020-05" db="EMBL/GenBank/DDBJ databases">
        <title>Large-scale comparative analyses of tick genomes elucidate their genetic diversity and vector capacities.</title>
        <authorList>
            <person name="Jia N."/>
            <person name="Wang J."/>
            <person name="Shi W."/>
            <person name="Du L."/>
            <person name="Sun Y."/>
            <person name="Zhan W."/>
            <person name="Jiang J."/>
            <person name="Wang Q."/>
            <person name="Zhang B."/>
            <person name="Ji P."/>
            <person name="Sakyi L.B."/>
            <person name="Cui X."/>
            <person name="Yuan T."/>
            <person name="Jiang B."/>
            <person name="Yang W."/>
            <person name="Lam T.T.-Y."/>
            <person name="Chang Q."/>
            <person name="Ding S."/>
            <person name="Wang X."/>
            <person name="Zhu J."/>
            <person name="Ruan X."/>
            <person name="Zhao L."/>
            <person name="Wei J."/>
            <person name="Que T."/>
            <person name="Du C."/>
            <person name="Cheng J."/>
            <person name="Dai P."/>
            <person name="Han X."/>
            <person name="Huang E."/>
            <person name="Gao Y."/>
            <person name="Liu J."/>
            <person name="Shao H."/>
            <person name="Ye R."/>
            <person name="Li L."/>
            <person name="Wei W."/>
            <person name="Wang X."/>
            <person name="Wang C."/>
            <person name="Yang T."/>
            <person name="Huo Q."/>
            <person name="Li W."/>
            <person name="Guo W."/>
            <person name="Chen H."/>
            <person name="Zhou L."/>
            <person name="Ni X."/>
            <person name="Tian J."/>
            <person name="Zhou Y."/>
            <person name="Sheng Y."/>
            <person name="Liu T."/>
            <person name="Pan Y."/>
            <person name="Xia L."/>
            <person name="Li J."/>
            <person name="Zhao F."/>
            <person name="Cao W."/>
        </authorList>
    </citation>
    <scope>NUCLEOTIDE SEQUENCE</scope>
    <source>
        <strain evidence="1">Dsil-2018</strain>
    </source>
</reference>
<comment type="caution">
    <text evidence="1">The sequence shown here is derived from an EMBL/GenBank/DDBJ whole genome shotgun (WGS) entry which is preliminary data.</text>
</comment>
<sequence length="113" mass="12758">MRLKEGLELDDLPQIFKFGSGTILLVAPGWSPLCLMRRRQGHIRQDCQTPRCGVCRVFGHESQDSARSYTRVAKTVIPTDDVQEKIMDAEEAEKSASNSNIKEHERKAQETDA</sequence>
<evidence type="ECO:0000313" key="2">
    <source>
        <dbReference type="Proteomes" id="UP000821865"/>
    </source>
</evidence>
<gene>
    <name evidence="1" type="ORF">HPB49_004063</name>
</gene>
<name>A0ACB8DMY4_DERSI</name>
<protein>
    <submittedName>
        <fullName evidence="1">Uncharacterized protein</fullName>
    </submittedName>
</protein>
<organism evidence="1 2">
    <name type="scientific">Dermacentor silvarum</name>
    <name type="common">Tick</name>
    <dbReference type="NCBI Taxonomy" id="543639"/>
    <lineage>
        <taxon>Eukaryota</taxon>
        <taxon>Metazoa</taxon>
        <taxon>Ecdysozoa</taxon>
        <taxon>Arthropoda</taxon>
        <taxon>Chelicerata</taxon>
        <taxon>Arachnida</taxon>
        <taxon>Acari</taxon>
        <taxon>Parasitiformes</taxon>
        <taxon>Ixodida</taxon>
        <taxon>Ixodoidea</taxon>
        <taxon>Ixodidae</taxon>
        <taxon>Rhipicephalinae</taxon>
        <taxon>Dermacentor</taxon>
    </lineage>
</organism>
<accession>A0ACB8DMY4</accession>
<dbReference type="EMBL" id="CM023479">
    <property type="protein sequence ID" value="KAH7973710.1"/>
    <property type="molecule type" value="Genomic_DNA"/>
</dbReference>
<proteinExistence type="predicted"/>
<keyword evidence="2" id="KW-1185">Reference proteome</keyword>
<evidence type="ECO:0000313" key="1">
    <source>
        <dbReference type="EMBL" id="KAH7973710.1"/>
    </source>
</evidence>